<evidence type="ECO:0000313" key="1">
    <source>
        <dbReference type="EMBL" id="EFX73757.1"/>
    </source>
</evidence>
<dbReference type="Proteomes" id="UP000000305">
    <property type="component" value="Unassembled WGS sequence"/>
</dbReference>
<dbReference type="SUPFAM" id="SSF55729">
    <property type="entry name" value="Acyl-CoA N-acyltransferases (Nat)"/>
    <property type="match status" value="1"/>
</dbReference>
<gene>
    <name evidence="1" type="ORF">DAPPUDRAFT_307586</name>
</gene>
<evidence type="ECO:0008006" key="3">
    <source>
        <dbReference type="Google" id="ProtNLM"/>
    </source>
</evidence>
<dbReference type="FunCoup" id="E9H3F5">
    <property type="interactions" value="22"/>
</dbReference>
<dbReference type="PANTHER" id="PTHR20905:SF1">
    <property type="entry name" value="AT07410P-RELATED"/>
    <property type="match status" value="1"/>
</dbReference>
<proteinExistence type="predicted"/>
<dbReference type="Gene3D" id="3.40.630.30">
    <property type="match status" value="1"/>
</dbReference>
<organism evidence="1 2">
    <name type="scientific">Daphnia pulex</name>
    <name type="common">Water flea</name>
    <dbReference type="NCBI Taxonomy" id="6669"/>
    <lineage>
        <taxon>Eukaryota</taxon>
        <taxon>Metazoa</taxon>
        <taxon>Ecdysozoa</taxon>
        <taxon>Arthropoda</taxon>
        <taxon>Crustacea</taxon>
        <taxon>Branchiopoda</taxon>
        <taxon>Diplostraca</taxon>
        <taxon>Cladocera</taxon>
        <taxon>Anomopoda</taxon>
        <taxon>Daphniidae</taxon>
        <taxon>Daphnia</taxon>
    </lineage>
</organism>
<dbReference type="InParanoid" id="E9H3F5"/>
<keyword evidence="2" id="KW-1185">Reference proteome</keyword>
<reference evidence="1 2" key="1">
    <citation type="journal article" date="2011" name="Science">
        <title>The ecoresponsive genome of Daphnia pulex.</title>
        <authorList>
            <person name="Colbourne J.K."/>
            <person name="Pfrender M.E."/>
            <person name="Gilbert D."/>
            <person name="Thomas W.K."/>
            <person name="Tucker A."/>
            <person name="Oakley T.H."/>
            <person name="Tokishita S."/>
            <person name="Aerts A."/>
            <person name="Arnold G.J."/>
            <person name="Basu M.K."/>
            <person name="Bauer D.J."/>
            <person name="Caceres C.E."/>
            <person name="Carmel L."/>
            <person name="Casola C."/>
            <person name="Choi J.H."/>
            <person name="Detter J.C."/>
            <person name="Dong Q."/>
            <person name="Dusheyko S."/>
            <person name="Eads B.D."/>
            <person name="Frohlich T."/>
            <person name="Geiler-Samerotte K.A."/>
            <person name="Gerlach D."/>
            <person name="Hatcher P."/>
            <person name="Jogdeo S."/>
            <person name="Krijgsveld J."/>
            <person name="Kriventseva E.V."/>
            <person name="Kultz D."/>
            <person name="Laforsch C."/>
            <person name="Lindquist E."/>
            <person name="Lopez J."/>
            <person name="Manak J.R."/>
            <person name="Muller J."/>
            <person name="Pangilinan J."/>
            <person name="Patwardhan R.P."/>
            <person name="Pitluck S."/>
            <person name="Pritham E.J."/>
            <person name="Rechtsteiner A."/>
            <person name="Rho M."/>
            <person name="Rogozin I.B."/>
            <person name="Sakarya O."/>
            <person name="Salamov A."/>
            <person name="Schaack S."/>
            <person name="Shapiro H."/>
            <person name="Shiga Y."/>
            <person name="Skalitzky C."/>
            <person name="Smith Z."/>
            <person name="Souvorov A."/>
            <person name="Sung W."/>
            <person name="Tang Z."/>
            <person name="Tsuchiya D."/>
            <person name="Tu H."/>
            <person name="Vos H."/>
            <person name="Wang M."/>
            <person name="Wolf Y.I."/>
            <person name="Yamagata H."/>
            <person name="Yamada T."/>
            <person name="Ye Y."/>
            <person name="Shaw J.R."/>
            <person name="Andrews J."/>
            <person name="Crease T.J."/>
            <person name="Tang H."/>
            <person name="Lucas S.M."/>
            <person name="Robertson H.M."/>
            <person name="Bork P."/>
            <person name="Koonin E.V."/>
            <person name="Zdobnov E.M."/>
            <person name="Grigoriev I.V."/>
            <person name="Lynch M."/>
            <person name="Boore J.L."/>
        </authorList>
    </citation>
    <scope>NUCLEOTIDE SEQUENCE [LARGE SCALE GENOMIC DNA]</scope>
</reference>
<dbReference type="KEGG" id="dpx:DAPPUDRAFT_307586"/>
<sequence>MSVFLRVVSAREICLMCTSNQFRHSLCNGIFANLKPPVTKNFFKVETILNDMRHQQVIDFIFNNSYPRSSERKPTAIGQGILSLIDEVPYLLDERVSLMALDSRNDRVIGVAINSNSSLNTVSLDRPSPNIGVKAYRSCLKQLQMDSNIVEKRKEKQGLDLVYLGVKECFERRGIARNLTEQSIQLAQQRKLDYIQSITFCPDTWNIFKSLEFETLKKYKLMDHWIEGVKAFPNAGPDDFVYLEMKML</sequence>
<dbReference type="PhylomeDB" id="E9H3F5"/>
<dbReference type="EMBL" id="GL732588">
    <property type="protein sequence ID" value="EFX73757.1"/>
    <property type="molecule type" value="Genomic_DNA"/>
</dbReference>
<dbReference type="InterPro" id="IPR016181">
    <property type="entry name" value="Acyl_CoA_acyltransferase"/>
</dbReference>
<dbReference type="PANTHER" id="PTHR20905">
    <property type="entry name" value="N-ACETYLTRANSFERASE-RELATED"/>
    <property type="match status" value="1"/>
</dbReference>
<evidence type="ECO:0000313" key="2">
    <source>
        <dbReference type="Proteomes" id="UP000000305"/>
    </source>
</evidence>
<dbReference type="HOGENOM" id="CLU_1121080_0_0_1"/>
<dbReference type="GO" id="GO:0008080">
    <property type="term" value="F:N-acetyltransferase activity"/>
    <property type="evidence" value="ECO:0000318"/>
    <property type="project" value="GO_Central"/>
</dbReference>
<dbReference type="AlphaFoldDB" id="E9H3F5"/>
<accession>E9H3F5</accession>
<name>E9H3F5_DAPPU</name>
<dbReference type="OrthoDB" id="6588672at2759"/>
<protein>
    <recommendedName>
        <fullName evidence="3">N-acetyltransferase domain-containing protein</fullName>
    </recommendedName>
</protein>